<keyword evidence="4" id="KW-1185">Reference proteome</keyword>
<evidence type="ECO:0000313" key="4">
    <source>
        <dbReference type="Proteomes" id="UP001521222"/>
    </source>
</evidence>
<proteinExistence type="predicted"/>
<feature type="region of interest" description="Disordered" evidence="1">
    <location>
        <begin position="391"/>
        <end position="411"/>
    </location>
</feature>
<feature type="region of interest" description="Disordered" evidence="1">
    <location>
        <begin position="345"/>
        <end position="379"/>
    </location>
</feature>
<evidence type="ECO:0000256" key="1">
    <source>
        <dbReference type="SAM" id="MobiDB-lite"/>
    </source>
</evidence>
<comment type="caution">
    <text evidence="3">The sequence shown here is derived from an EMBL/GenBank/DDBJ whole genome shotgun (WGS) entry which is preliminary data.</text>
</comment>
<feature type="domain" description="Prion-inhibition and propagation HeLo" evidence="2">
    <location>
        <begin position="26"/>
        <end position="262"/>
    </location>
</feature>
<dbReference type="Gene3D" id="1.20.120.1020">
    <property type="entry name" value="Prion-inhibition and propagation, HeLo domain"/>
    <property type="match status" value="1"/>
</dbReference>
<name>A0ABR3S2R8_9PLEO</name>
<protein>
    <recommendedName>
        <fullName evidence="2">Prion-inhibition and propagation HeLo domain-containing protein</fullName>
    </recommendedName>
</protein>
<dbReference type="InterPro" id="IPR029498">
    <property type="entry name" value="HeLo_dom"/>
</dbReference>
<organism evidence="3 4">
    <name type="scientific">Nothophoma quercina</name>
    <dbReference type="NCBI Taxonomy" id="749835"/>
    <lineage>
        <taxon>Eukaryota</taxon>
        <taxon>Fungi</taxon>
        <taxon>Dikarya</taxon>
        <taxon>Ascomycota</taxon>
        <taxon>Pezizomycotina</taxon>
        <taxon>Dothideomycetes</taxon>
        <taxon>Pleosporomycetidae</taxon>
        <taxon>Pleosporales</taxon>
        <taxon>Pleosporineae</taxon>
        <taxon>Didymellaceae</taxon>
        <taxon>Nothophoma</taxon>
    </lineage>
</organism>
<sequence length="541" mass="60393">MSSKATTERIEGDAPGPTKAQILDKVFSLATQFSTCVEAFNLIHPSKDNDHKQKVALAKLGVQQGRLLIFGDAVGISAPPANIARHMIPSHPGATNPDPHLPVNFGVRDSRLDDDAIHEKVRKALNEIAGRPGHLSRDEMMEKYGLKSPKRFNMLEHPALDTNRMEAFREKYGLLQDLVRSSGSRANIKRSMSMTTNHWTVKDTQKFDEFVKTVRIEVDALINLFGVNEQVDRGTRSDIRCMAWHPELSGPVVQQDWEKLKLICEACEVDYPQYIEVAGTALNYISEELKESALAHRRASIGVPPSGAAGARRKSDYELRAHPEFQATQKRGSSGPEEKTAIQLAAENVLNPPKPVRRPSNNKKNGYNSQKERGEKRPGWLNAFKFKSWSKSHKHEKTRSNSLPEDPVRSLSVPENEVLPTAEADDGFHSLEPVRSKSVGEIPSGPVLDLDSRLQDLSIDNRKSEEQQAPMIAVDSPNRATFDKNELEQIKTVSSEGDQYPMAPVNTVNSLIDRHDMYKGMGRIETKDIRNIAHVPRGGFE</sequence>
<dbReference type="Proteomes" id="UP001521222">
    <property type="component" value="Unassembled WGS sequence"/>
</dbReference>
<accession>A0ABR3S2R8</accession>
<evidence type="ECO:0000313" key="3">
    <source>
        <dbReference type="EMBL" id="KAL1610982.1"/>
    </source>
</evidence>
<reference evidence="3 4" key="1">
    <citation type="submission" date="2024-02" db="EMBL/GenBank/DDBJ databases">
        <title>De novo assembly and annotation of 12 fungi associated with fruit tree decline syndrome in Ontario, Canada.</title>
        <authorList>
            <person name="Sulman M."/>
            <person name="Ellouze W."/>
            <person name="Ilyukhin E."/>
        </authorList>
    </citation>
    <scope>NUCLEOTIDE SEQUENCE [LARGE SCALE GENOMIC DNA]</scope>
    <source>
        <strain evidence="3 4">M97-236</strain>
    </source>
</reference>
<gene>
    <name evidence="3" type="ORF">SLS59_000619</name>
</gene>
<evidence type="ECO:0000259" key="2">
    <source>
        <dbReference type="Pfam" id="PF14479"/>
    </source>
</evidence>
<dbReference type="InterPro" id="IPR038305">
    <property type="entry name" value="HeLo_sf"/>
</dbReference>
<dbReference type="EMBL" id="JAKIXB020000002">
    <property type="protein sequence ID" value="KAL1610982.1"/>
    <property type="molecule type" value="Genomic_DNA"/>
</dbReference>
<dbReference type="Pfam" id="PF14479">
    <property type="entry name" value="HeLo"/>
    <property type="match status" value="1"/>
</dbReference>